<dbReference type="Gene3D" id="3.30.70.1990">
    <property type="match status" value="1"/>
</dbReference>
<dbReference type="SUPFAM" id="SSF51905">
    <property type="entry name" value="FAD/NAD(P)-binding domain"/>
    <property type="match status" value="1"/>
</dbReference>
<evidence type="ECO:0000313" key="3">
    <source>
        <dbReference type="Proteomes" id="UP000235023"/>
    </source>
</evidence>
<dbReference type="GO" id="GO:0016491">
    <property type="term" value="F:oxidoreductase activity"/>
    <property type="evidence" value="ECO:0007669"/>
    <property type="project" value="TreeGrafter"/>
</dbReference>
<dbReference type="AlphaFoldDB" id="A0A2J5I9L2"/>
<dbReference type="PANTHER" id="PTHR42923:SF26">
    <property type="entry name" value="FMN REDUCTASE LOT6, PUTATIVE (AFU_ORTHOLOGUE AFUA_7G06600)-RELATED"/>
    <property type="match status" value="1"/>
</dbReference>
<sequence>MRLLPTLAVWGYSCILTASATLNRDHSASHGHRNEIRTRDVDVAIIGGGAAGTYAAIRLQQLNYSVVLVEPKDQLGGHTKTYTDAASGLPVDVGVHRYSNISIVRDYFRELGLDWETGDESEDGGGGGRFGNAGSIIDLRTGENLDSSSTLDVDDDDEAQSARNRYLALLRRYEPYLDMGFRLPHPVPEELLRPMSDFIARHRLEAMVDPINEFNQDMGNWQQMPALYSLKYANRDALTAGMTQPRGRNNSAIYDAARKQLGGDVLLQSRVKSVSRDGRGDVRMVVARTTSPRELRKPAVVEQEEELVHVRARRILITAPPTLPILSPFLDLDEREEALFAQWQWTGLWPASVRIQGVDASIMNKRADARYGALELPAICVITQRGPPDTVVVHYVSDEPMLREEDVRHGIVTELRQLRKAGFDVSEPEIITLADHSPYELRVSPRAIADGFYSHLNALQGYRKTFWTGAALQTHDSAQIWRFTEALIQGQVVKSLA</sequence>
<dbReference type="Gene3D" id="3.50.50.60">
    <property type="entry name" value="FAD/NAD(P)-binding domain"/>
    <property type="match status" value="1"/>
</dbReference>
<keyword evidence="3" id="KW-1185">Reference proteome</keyword>
<evidence type="ECO:0000313" key="2">
    <source>
        <dbReference type="EMBL" id="PLN86731.1"/>
    </source>
</evidence>
<feature type="signal peptide" evidence="1">
    <location>
        <begin position="1"/>
        <end position="20"/>
    </location>
</feature>
<protein>
    <recommendedName>
        <fullName evidence="4">Amine oxidase domain-containing protein</fullName>
    </recommendedName>
</protein>
<name>A0A2J5I9L2_9EURO</name>
<accession>A0A2J5I9L2</accession>
<keyword evidence="1" id="KW-0732">Signal</keyword>
<dbReference type="InterPro" id="IPR050464">
    <property type="entry name" value="Zeta_carotene_desat/Oxidored"/>
</dbReference>
<dbReference type="OrthoDB" id="68575at2759"/>
<feature type="chain" id="PRO_5014422860" description="Amine oxidase domain-containing protein" evidence="1">
    <location>
        <begin position="21"/>
        <end position="497"/>
    </location>
</feature>
<proteinExistence type="predicted"/>
<dbReference type="PANTHER" id="PTHR42923">
    <property type="entry name" value="PROTOPORPHYRINOGEN OXIDASE"/>
    <property type="match status" value="1"/>
</dbReference>
<dbReference type="InterPro" id="IPR036188">
    <property type="entry name" value="FAD/NAD-bd_sf"/>
</dbReference>
<dbReference type="Gene3D" id="1.10.405.20">
    <property type="match status" value="1"/>
</dbReference>
<dbReference type="Proteomes" id="UP000235023">
    <property type="component" value="Unassembled WGS sequence"/>
</dbReference>
<reference evidence="3" key="1">
    <citation type="submission" date="2017-12" db="EMBL/GenBank/DDBJ databases">
        <authorList>
            <consortium name="DOE Joint Genome Institute"/>
            <person name="Mondo S.J."/>
            <person name="Kjaerbolling I."/>
            <person name="Vesth T.C."/>
            <person name="Frisvad J.C."/>
            <person name="Nybo J.L."/>
            <person name="Theobald S."/>
            <person name="Kuo A."/>
            <person name="Bowyer P."/>
            <person name="Matsuda Y."/>
            <person name="Lyhne E.K."/>
            <person name="Kogle M.E."/>
            <person name="Clum A."/>
            <person name="Lipzen A."/>
            <person name="Salamov A."/>
            <person name="Ngan C.Y."/>
            <person name="Daum C."/>
            <person name="Chiniquy J."/>
            <person name="Barry K."/>
            <person name="LaButti K."/>
            <person name="Haridas S."/>
            <person name="Simmons B.A."/>
            <person name="Magnuson J.K."/>
            <person name="Mortensen U.H."/>
            <person name="Larsen T.O."/>
            <person name="Grigoriev I.V."/>
            <person name="Baker S.E."/>
            <person name="Andersen M.R."/>
            <person name="Nordberg H.P."/>
            <person name="Cantor M.N."/>
            <person name="Hua S.X."/>
        </authorList>
    </citation>
    <scope>NUCLEOTIDE SEQUENCE [LARGE SCALE GENOMIC DNA]</scope>
    <source>
        <strain evidence="3">IBT 19404</strain>
    </source>
</reference>
<dbReference type="Pfam" id="PF13450">
    <property type="entry name" value="NAD_binding_8"/>
    <property type="match status" value="1"/>
</dbReference>
<evidence type="ECO:0008006" key="4">
    <source>
        <dbReference type="Google" id="ProtNLM"/>
    </source>
</evidence>
<evidence type="ECO:0000256" key="1">
    <source>
        <dbReference type="SAM" id="SignalP"/>
    </source>
</evidence>
<dbReference type="EMBL" id="KZ559497">
    <property type="protein sequence ID" value="PLN86731.1"/>
    <property type="molecule type" value="Genomic_DNA"/>
</dbReference>
<gene>
    <name evidence="2" type="ORF">BDW42DRAFT_189991</name>
</gene>
<organism evidence="2 3">
    <name type="scientific">Aspergillus taichungensis</name>
    <dbReference type="NCBI Taxonomy" id="482145"/>
    <lineage>
        <taxon>Eukaryota</taxon>
        <taxon>Fungi</taxon>
        <taxon>Dikarya</taxon>
        <taxon>Ascomycota</taxon>
        <taxon>Pezizomycotina</taxon>
        <taxon>Eurotiomycetes</taxon>
        <taxon>Eurotiomycetidae</taxon>
        <taxon>Eurotiales</taxon>
        <taxon>Aspergillaceae</taxon>
        <taxon>Aspergillus</taxon>
        <taxon>Aspergillus subgen. Circumdati</taxon>
    </lineage>
</organism>